<evidence type="ECO:0000313" key="13">
    <source>
        <dbReference type="Proteomes" id="UP000315364"/>
    </source>
</evidence>
<keyword evidence="7" id="KW-0663">Pyridoxal phosphate</keyword>
<dbReference type="Gene3D" id="1.10.260.50">
    <property type="match status" value="1"/>
</dbReference>
<keyword evidence="13" id="KW-1185">Reference proteome</keyword>
<evidence type="ECO:0000313" key="12">
    <source>
        <dbReference type="EMBL" id="QDZ10180.1"/>
    </source>
</evidence>
<keyword evidence="9" id="KW-0411">Iron-sulfur</keyword>
<feature type="domain" description="Aminotransferase class V" evidence="11">
    <location>
        <begin position="20"/>
        <end position="371"/>
    </location>
</feature>
<evidence type="ECO:0000256" key="9">
    <source>
        <dbReference type="ARBA" id="ARBA00023014"/>
    </source>
</evidence>
<dbReference type="InterPro" id="IPR000192">
    <property type="entry name" value="Aminotrans_V_dom"/>
</dbReference>
<dbReference type="KEGG" id="dea:FPZ08_05120"/>
<comment type="similarity">
    <text evidence="3">Belongs to the class-V pyridoxal-phosphate-dependent aminotransferase family. NifS/IscS subfamily.</text>
</comment>
<sequence length="390" mass="39317">MEGMTSAHALHGKPMTRPAIYLDHNAASPLLPEARSALIAALDLVGNASSVHGHGRALRNLIDTARAQVAALAGAERKQVVFTGSATEAITQAVIGGAKAFAAGAVAISAGEHAAVSKAAEATGLPVISIGLLPDGRIDLDQLADVIATTEGNLLVALHWVNNETGVVQDIARINALVGPTRHTLFIDAVQAFGKLPLDFAASAPDMMAVSGHKIGAPQGIGALLVKAHADTVRLIPGGGQEQGRRGGTEAAALIAAFGAAAAAIADRYAAADVPALISRLEAGLPADAVVFGANRLGNVVNFAVPGVKNATAMMGLDLLGLSVSSGSACSSGKVGPSHVLAAMGVAPELADCALRVSLGWNSTADDVDAFVAGYRSVLERHRARQGQAA</sequence>
<proteinExistence type="inferred from homology"/>
<organism evidence="12 13">
    <name type="scientific">Devosia ginsengisoli</name>
    <dbReference type="NCBI Taxonomy" id="400770"/>
    <lineage>
        <taxon>Bacteria</taxon>
        <taxon>Pseudomonadati</taxon>
        <taxon>Pseudomonadota</taxon>
        <taxon>Alphaproteobacteria</taxon>
        <taxon>Hyphomicrobiales</taxon>
        <taxon>Devosiaceae</taxon>
        <taxon>Devosia</taxon>
    </lineage>
</organism>
<evidence type="ECO:0000256" key="2">
    <source>
        <dbReference type="ARBA" id="ARBA00003120"/>
    </source>
</evidence>
<evidence type="ECO:0000256" key="7">
    <source>
        <dbReference type="ARBA" id="ARBA00022898"/>
    </source>
</evidence>
<dbReference type="PANTHER" id="PTHR11601:SF34">
    <property type="entry name" value="CYSTEINE DESULFURASE"/>
    <property type="match status" value="1"/>
</dbReference>
<dbReference type="Gene3D" id="3.40.640.10">
    <property type="entry name" value="Type I PLP-dependent aspartate aminotransferase-like (Major domain)"/>
    <property type="match status" value="1"/>
</dbReference>
<dbReference type="EMBL" id="CP042304">
    <property type="protein sequence ID" value="QDZ10180.1"/>
    <property type="molecule type" value="Genomic_DNA"/>
</dbReference>
<comment type="cofactor">
    <cofactor evidence="1">
        <name>pyridoxal 5'-phosphate</name>
        <dbReference type="ChEBI" id="CHEBI:597326"/>
    </cofactor>
</comment>
<evidence type="ECO:0000256" key="3">
    <source>
        <dbReference type="ARBA" id="ARBA00006490"/>
    </source>
</evidence>
<dbReference type="OrthoDB" id="9808002at2"/>
<comment type="function">
    <text evidence="2">Catalyzes the removal of elemental sulfur atoms from cysteine to produce alanine. Seems to participate in the biosynthesis of the nitrogenase metalloclusters by providing the inorganic sulfur required for the Fe-S core formation.</text>
</comment>
<evidence type="ECO:0000256" key="10">
    <source>
        <dbReference type="ARBA" id="ARBA00050776"/>
    </source>
</evidence>
<evidence type="ECO:0000256" key="6">
    <source>
        <dbReference type="ARBA" id="ARBA00022723"/>
    </source>
</evidence>
<dbReference type="InterPro" id="IPR015421">
    <property type="entry name" value="PyrdxlP-dep_Trfase_major"/>
</dbReference>
<evidence type="ECO:0000256" key="4">
    <source>
        <dbReference type="ARBA" id="ARBA00013558"/>
    </source>
</evidence>
<accession>A0A5B8LSH1</accession>
<dbReference type="GO" id="GO:0031071">
    <property type="term" value="F:cysteine desulfurase activity"/>
    <property type="evidence" value="ECO:0007669"/>
    <property type="project" value="UniProtKB-EC"/>
</dbReference>
<dbReference type="GO" id="GO:0008483">
    <property type="term" value="F:transaminase activity"/>
    <property type="evidence" value="ECO:0007669"/>
    <property type="project" value="UniProtKB-KW"/>
</dbReference>
<evidence type="ECO:0000256" key="1">
    <source>
        <dbReference type="ARBA" id="ARBA00001933"/>
    </source>
</evidence>
<keyword evidence="6" id="KW-0479">Metal-binding</keyword>
<dbReference type="SUPFAM" id="SSF53383">
    <property type="entry name" value="PLP-dependent transferases"/>
    <property type="match status" value="1"/>
</dbReference>
<dbReference type="Gene3D" id="3.90.1150.10">
    <property type="entry name" value="Aspartate Aminotransferase, domain 1"/>
    <property type="match status" value="1"/>
</dbReference>
<dbReference type="PANTHER" id="PTHR11601">
    <property type="entry name" value="CYSTEINE DESULFURYLASE FAMILY MEMBER"/>
    <property type="match status" value="1"/>
</dbReference>
<dbReference type="InterPro" id="IPR015424">
    <property type="entry name" value="PyrdxlP-dep_Trfase"/>
</dbReference>
<dbReference type="Proteomes" id="UP000315364">
    <property type="component" value="Chromosome"/>
</dbReference>
<evidence type="ECO:0000259" key="11">
    <source>
        <dbReference type="Pfam" id="PF00266"/>
    </source>
</evidence>
<dbReference type="AlphaFoldDB" id="A0A5B8LSH1"/>
<dbReference type="Pfam" id="PF00266">
    <property type="entry name" value="Aminotran_5"/>
    <property type="match status" value="1"/>
</dbReference>
<evidence type="ECO:0000256" key="5">
    <source>
        <dbReference type="ARBA" id="ARBA00022679"/>
    </source>
</evidence>
<protein>
    <recommendedName>
        <fullName evidence="4">Cysteine desulfurase</fullName>
    </recommendedName>
</protein>
<name>A0A5B8LSH1_9HYPH</name>
<keyword evidence="5 12" id="KW-0808">Transferase</keyword>
<reference evidence="12 13" key="1">
    <citation type="submission" date="2019-07" db="EMBL/GenBank/DDBJ databases">
        <title>Full genome sequence of Devosia sp. Gsoil 520.</title>
        <authorList>
            <person name="Im W.-T."/>
        </authorList>
    </citation>
    <scope>NUCLEOTIDE SEQUENCE [LARGE SCALE GENOMIC DNA]</scope>
    <source>
        <strain evidence="12 13">Gsoil 520</strain>
    </source>
</reference>
<dbReference type="InterPro" id="IPR015422">
    <property type="entry name" value="PyrdxlP-dep_Trfase_small"/>
</dbReference>
<evidence type="ECO:0000256" key="8">
    <source>
        <dbReference type="ARBA" id="ARBA00023004"/>
    </source>
</evidence>
<gene>
    <name evidence="12" type="ORF">FPZ08_05120</name>
</gene>
<dbReference type="InterPro" id="IPR016454">
    <property type="entry name" value="Cysteine_dSase"/>
</dbReference>
<keyword evidence="12" id="KW-0032">Aminotransferase</keyword>
<dbReference type="GO" id="GO:0051536">
    <property type="term" value="F:iron-sulfur cluster binding"/>
    <property type="evidence" value="ECO:0007669"/>
    <property type="project" value="UniProtKB-KW"/>
</dbReference>
<dbReference type="PIRSF" id="PIRSF005572">
    <property type="entry name" value="NifS"/>
    <property type="match status" value="1"/>
</dbReference>
<comment type="catalytic activity">
    <reaction evidence="10">
        <text>(sulfur carrier)-H + L-cysteine = (sulfur carrier)-SH + L-alanine</text>
        <dbReference type="Rhea" id="RHEA:43892"/>
        <dbReference type="Rhea" id="RHEA-COMP:14737"/>
        <dbReference type="Rhea" id="RHEA-COMP:14739"/>
        <dbReference type="ChEBI" id="CHEBI:29917"/>
        <dbReference type="ChEBI" id="CHEBI:35235"/>
        <dbReference type="ChEBI" id="CHEBI:57972"/>
        <dbReference type="ChEBI" id="CHEBI:64428"/>
        <dbReference type="EC" id="2.8.1.7"/>
    </reaction>
</comment>
<keyword evidence="8" id="KW-0408">Iron</keyword>
<dbReference type="GO" id="GO:0046872">
    <property type="term" value="F:metal ion binding"/>
    <property type="evidence" value="ECO:0007669"/>
    <property type="project" value="UniProtKB-KW"/>
</dbReference>